<dbReference type="EMBL" id="CACVAX010000027">
    <property type="protein sequence ID" value="CAA6810170.1"/>
    <property type="molecule type" value="Genomic_DNA"/>
</dbReference>
<organism evidence="1">
    <name type="scientific">uncultured Sulfurovum sp</name>
    <dbReference type="NCBI Taxonomy" id="269237"/>
    <lineage>
        <taxon>Bacteria</taxon>
        <taxon>Pseudomonadati</taxon>
        <taxon>Campylobacterota</taxon>
        <taxon>Epsilonproteobacteria</taxon>
        <taxon>Campylobacterales</taxon>
        <taxon>Sulfurovaceae</taxon>
        <taxon>Sulfurovum</taxon>
        <taxon>environmental samples</taxon>
    </lineage>
</organism>
<proteinExistence type="predicted"/>
<gene>
    <name evidence="1" type="ORF">HELGO_WM17156</name>
</gene>
<feature type="non-terminal residue" evidence="1">
    <location>
        <position position="42"/>
    </location>
</feature>
<name>A0A6S6T3W6_9BACT</name>
<protein>
    <submittedName>
        <fullName evidence="1">Uncharacterized protein</fullName>
    </submittedName>
</protein>
<dbReference type="AlphaFoldDB" id="A0A6S6T3W6"/>
<reference evidence="1" key="1">
    <citation type="submission" date="2020-01" db="EMBL/GenBank/DDBJ databases">
        <authorList>
            <person name="Meier V. D."/>
            <person name="Meier V D."/>
        </authorList>
    </citation>
    <scope>NUCLEOTIDE SEQUENCE</scope>
    <source>
        <strain evidence="1">HLG_WM_MAG_04</strain>
    </source>
</reference>
<accession>A0A6S6T3W6</accession>
<evidence type="ECO:0000313" key="1">
    <source>
        <dbReference type="EMBL" id="CAA6810170.1"/>
    </source>
</evidence>
<sequence length="42" mass="5109">MKHIKEIKSILEEYYPWHEARVEFMGNFISSLIRSRSVNLQK</sequence>